<feature type="domain" description="HTH deoR-type" evidence="5">
    <location>
        <begin position="3"/>
        <end position="58"/>
    </location>
</feature>
<dbReference type="InterPro" id="IPR037171">
    <property type="entry name" value="NagB/RpiA_transferase-like"/>
</dbReference>
<reference evidence="6 7" key="1">
    <citation type="submission" date="2019-03" db="EMBL/GenBank/DDBJ databases">
        <title>Metabolic potential of uncultured bacteria and archaea associated with petroleum seepage in deep-sea sediments.</title>
        <authorList>
            <person name="Dong X."/>
            <person name="Hubert C."/>
        </authorList>
    </citation>
    <scope>NUCLEOTIDE SEQUENCE [LARGE SCALE GENOMIC DNA]</scope>
    <source>
        <strain evidence="6">E44_bin7</strain>
    </source>
</reference>
<protein>
    <submittedName>
        <fullName evidence="6">DeoR/GlpR transcriptional regulator</fullName>
    </submittedName>
</protein>
<dbReference type="Gene3D" id="3.30.750.70">
    <property type="entry name" value="4-hydroxybutyrate coenzyme like domains"/>
    <property type="match status" value="1"/>
</dbReference>
<comment type="caution">
    <text evidence="6">The sequence shown here is derived from an EMBL/GenBank/DDBJ whole genome shotgun (WGS) entry which is preliminary data.</text>
</comment>
<dbReference type="SUPFAM" id="SSF46785">
    <property type="entry name" value="Winged helix' DNA-binding domain"/>
    <property type="match status" value="1"/>
</dbReference>
<name>A0A523S209_UNCAE</name>
<dbReference type="Proteomes" id="UP000316360">
    <property type="component" value="Unassembled WGS sequence"/>
</dbReference>
<dbReference type="InterPro" id="IPR001034">
    <property type="entry name" value="DeoR_HTH"/>
</dbReference>
<accession>A0A523S209</accession>
<dbReference type="InterPro" id="IPR018356">
    <property type="entry name" value="Tscrpt_reg_HTH_DeoR_CS"/>
</dbReference>
<feature type="domain" description="HTH arsR-type" evidence="4">
    <location>
        <begin position="1"/>
        <end position="82"/>
    </location>
</feature>
<keyword evidence="3" id="KW-0804">Transcription</keyword>
<dbReference type="GO" id="GO:0003700">
    <property type="term" value="F:DNA-binding transcription factor activity"/>
    <property type="evidence" value="ECO:0007669"/>
    <property type="project" value="InterPro"/>
</dbReference>
<dbReference type="EMBL" id="SOKJ01000110">
    <property type="protein sequence ID" value="TET12076.1"/>
    <property type="molecule type" value="Genomic_DNA"/>
</dbReference>
<dbReference type="PROSITE" id="PS50987">
    <property type="entry name" value="HTH_ARSR_2"/>
    <property type="match status" value="1"/>
</dbReference>
<evidence type="ECO:0000256" key="3">
    <source>
        <dbReference type="ARBA" id="ARBA00023163"/>
    </source>
</evidence>
<evidence type="ECO:0000313" key="7">
    <source>
        <dbReference type="Proteomes" id="UP000316360"/>
    </source>
</evidence>
<evidence type="ECO:0000259" key="4">
    <source>
        <dbReference type="PROSITE" id="PS50987"/>
    </source>
</evidence>
<dbReference type="GO" id="GO:0003677">
    <property type="term" value="F:DNA binding"/>
    <property type="evidence" value="ECO:0007669"/>
    <property type="project" value="UniProtKB-KW"/>
</dbReference>
<dbReference type="Pfam" id="PF00455">
    <property type="entry name" value="DeoRC"/>
    <property type="match status" value="1"/>
</dbReference>
<dbReference type="Pfam" id="PF08220">
    <property type="entry name" value="HTH_DeoR"/>
    <property type="match status" value="1"/>
</dbReference>
<dbReference type="InterPro" id="IPR050313">
    <property type="entry name" value="Carb_Metab_HTH_regulators"/>
</dbReference>
<dbReference type="SMART" id="SM00420">
    <property type="entry name" value="HTH_DEOR"/>
    <property type="match status" value="1"/>
</dbReference>
<gene>
    <name evidence="6" type="ORF">E3J84_02085</name>
</gene>
<dbReference type="InterPro" id="IPR036390">
    <property type="entry name" value="WH_DNA-bd_sf"/>
</dbReference>
<dbReference type="SUPFAM" id="SSF100950">
    <property type="entry name" value="NagB/RpiA/CoA transferase-like"/>
    <property type="match status" value="1"/>
</dbReference>
<evidence type="ECO:0000313" key="6">
    <source>
        <dbReference type="EMBL" id="TET12076.1"/>
    </source>
</evidence>
<dbReference type="InterPro" id="IPR001845">
    <property type="entry name" value="HTH_ArsR_DNA-bd_dom"/>
</dbReference>
<dbReference type="PANTHER" id="PTHR30363">
    <property type="entry name" value="HTH-TYPE TRANSCRIPTIONAL REGULATOR SRLR-RELATED"/>
    <property type="match status" value="1"/>
</dbReference>
<dbReference type="PROSITE" id="PS51000">
    <property type="entry name" value="HTH_DEOR_2"/>
    <property type="match status" value="1"/>
</dbReference>
<dbReference type="AlphaFoldDB" id="A0A523S209"/>
<dbReference type="PROSITE" id="PS00894">
    <property type="entry name" value="HTH_DEOR_1"/>
    <property type="match status" value="1"/>
</dbReference>
<dbReference type="InterPro" id="IPR014036">
    <property type="entry name" value="DeoR-like_C"/>
</dbReference>
<dbReference type="SMART" id="SM01134">
    <property type="entry name" value="DeoRC"/>
    <property type="match status" value="1"/>
</dbReference>
<dbReference type="InterPro" id="IPR036388">
    <property type="entry name" value="WH-like_DNA-bd_sf"/>
</dbReference>
<evidence type="ECO:0000256" key="1">
    <source>
        <dbReference type="ARBA" id="ARBA00023015"/>
    </source>
</evidence>
<dbReference type="Gene3D" id="1.10.10.10">
    <property type="entry name" value="Winged helix-like DNA-binding domain superfamily/Winged helix DNA-binding domain"/>
    <property type="match status" value="1"/>
</dbReference>
<feature type="non-terminal residue" evidence="6">
    <location>
        <position position="167"/>
    </location>
</feature>
<keyword evidence="2" id="KW-0238">DNA-binding</keyword>
<dbReference type="CDD" id="cd00090">
    <property type="entry name" value="HTH_ARSR"/>
    <property type="match status" value="1"/>
</dbReference>
<evidence type="ECO:0000259" key="5">
    <source>
        <dbReference type="PROSITE" id="PS51000"/>
    </source>
</evidence>
<dbReference type="PRINTS" id="PR00037">
    <property type="entry name" value="HTHLACR"/>
</dbReference>
<dbReference type="InterPro" id="IPR011991">
    <property type="entry name" value="ArsR-like_HTH"/>
</dbReference>
<sequence>MLQERRQNEIIQILQREEEIRVSEVSELFGVSQNTIRRDLEELEKMGLVKKVYGGAIISEKFPTSDLPYRIRESSMVEEKKEIGSIVSKLIQNGESIILDLGTTTLEIAKNLHKKAHLTVITNNFSIIEELKGNPHIQVIVAGGEYRETSKGCVGHYAEEFFSKIYQ</sequence>
<dbReference type="PANTHER" id="PTHR30363:SF44">
    <property type="entry name" value="AGA OPERON TRANSCRIPTIONAL REPRESSOR-RELATED"/>
    <property type="match status" value="1"/>
</dbReference>
<proteinExistence type="predicted"/>
<evidence type="ECO:0000256" key="2">
    <source>
        <dbReference type="ARBA" id="ARBA00023125"/>
    </source>
</evidence>
<keyword evidence="1" id="KW-0805">Transcription regulation</keyword>
<organism evidence="6 7">
    <name type="scientific">Aerophobetes bacterium</name>
    <dbReference type="NCBI Taxonomy" id="2030807"/>
    <lineage>
        <taxon>Bacteria</taxon>
        <taxon>Candidatus Aerophobota</taxon>
    </lineage>
</organism>